<keyword evidence="2" id="KW-1185">Reference proteome</keyword>
<evidence type="ECO:0000313" key="1">
    <source>
        <dbReference type="EMBL" id="OLU41670.1"/>
    </source>
</evidence>
<dbReference type="RefSeq" id="WP_075818205.1">
    <property type="nucleotide sequence ID" value="NZ_CAJUTZ010000027.1"/>
</dbReference>
<proteinExistence type="predicted"/>
<dbReference type="Proteomes" id="UP000186341">
    <property type="component" value="Unassembled WGS sequence"/>
</dbReference>
<sequence>MNQMTFSVNPSKESISPVVSMLFLRNEKCCEKYPKRNVPSKNRVSFCVDNQFILAHKQLEILSSLEENWDGYGSKPMSEAAVNTAEELLTRLPYAPMIYPVSGGGIQFEYEINDKYLEFEILDDGKIKLFSSNSGEETERIIQLREARGWVNGFYFS</sequence>
<reference evidence="1 2" key="1">
    <citation type="submission" date="2016-11" db="EMBL/GenBank/DDBJ databases">
        <title>Description of two novel members of the family Erysipelotrichaceae: Ileibacterium lipovorans gen. nov., sp. nov. and Dubosiella newyorkensis, gen. nov., sp. nov.</title>
        <authorList>
            <person name="Cox L.M."/>
            <person name="Sohn J."/>
            <person name="Tyrrell K.L."/>
            <person name="Citron D.M."/>
            <person name="Lawson P.A."/>
            <person name="Patel N.B."/>
            <person name="Iizumi T."/>
            <person name="Perez-Perez G.I."/>
            <person name="Goldstein E.J."/>
            <person name="Blaser M.J."/>
        </authorList>
    </citation>
    <scope>NUCLEOTIDE SEQUENCE [LARGE SCALE GENOMIC DNA]</scope>
    <source>
        <strain evidence="1 2">NYU-BL-A3</strain>
    </source>
</reference>
<gene>
    <name evidence="1" type="ORF">BO222_02910</name>
</gene>
<dbReference type="OrthoDB" id="8117423at2"/>
<evidence type="ECO:0000313" key="2">
    <source>
        <dbReference type="Proteomes" id="UP000186341"/>
    </source>
</evidence>
<name>A0A1U7NHW2_9FIRM</name>
<comment type="caution">
    <text evidence="1">The sequence shown here is derived from an EMBL/GenBank/DDBJ whole genome shotgun (WGS) entry which is preliminary data.</text>
</comment>
<dbReference type="GeneID" id="82202179"/>
<protein>
    <submittedName>
        <fullName evidence="1">Uncharacterized protein</fullName>
    </submittedName>
</protein>
<accession>A0A1U7NHW2</accession>
<dbReference type="EMBL" id="MPJW01000078">
    <property type="protein sequence ID" value="OLU41670.1"/>
    <property type="molecule type" value="Genomic_DNA"/>
</dbReference>
<organism evidence="1 2">
    <name type="scientific">Ileibacterium valens</name>
    <dbReference type="NCBI Taxonomy" id="1862668"/>
    <lineage>
        <taxon>Bacteria</taxon>
        <taxon>Bacillati</taxon>
        <taxon>Bacillota</taxon>
        <taxon>Erysipelotrichia</taxon>
        <taxon>Erysipelotrichales</taxon>
        <taxon>Erysipelotrichaceae</taxon>
        <taxon>Ileibacterium</taxon>
    </lineage>
</organism>
<dbReference type="AlphaFoldDB" id="A0A1U7NHW2"/>